<evidence type="ECO:0000256" key="10">
    <source>
        <dbReference type="RuleBase" id="RU003679"/>
    </source>
</evidence>
<evidence type="ECO:0000313" key="13">
    <source>
        <dbReference type="EMBL" id="TYG42266.1"/>
    </source>
</evidence>
<dbReference type="Pfam" id="PF21467">
    <property type="entry name" value="BetaGal_gal-bd"/>
    <property type="match status" value="1"/>
</dbReference>
<dbReference type="Pfam" id="PF17834">
    <property type="entry name" value="GHD"/>
    <property type="match status" value="1"/>
</dbReference>
<dbReference type="InterPro" id="IPR043159">
    <property type="entry name" value="Lectin_gal-bd_sf"/>
</dbReference>
<evidence type="ECO:0000256" key="9">
    <source>
        <dbReference type="RuleBase" id="RU000675"/>
    </source>
</evidence>
<organism evidence="13 14">
    <name type="scientific">Gossypium darwinii</name>
    <name type="common">Darwin's cotton</name>
    <name type="synonym">Gossypium barbadense var. darwinii</name>
    <dbReference type="NCBI Taxonomy" id="34276"/>
    <lineage>
        <taxon>Eukaryota</taxon>
        <taxon>Viridiplantae</taxon>
        <taxon>Streptophyta</taxon>
        <taxon>Embryophyta</taxon>
        <taxon>Tracheophyta</taxon>
        <taxon>Spermatophyta</taxon>
        <taxon>Magnoliopsida</taxon>
        <taxon>eudicotyledons</taxon>
        <taxon>Gunneridae</taxon>
        <taxon>Pentapetalae</taxon>
        <taxon>rosids</taxon>
        <taxon>malvids</taxon>
        <taxon>Malvales</taxon>
        <taxon>Malvaceae</taxon>
        <taxon>Malvoideae</taxon>
        <taxon>Gossypium</taxon>
    </lineage>
</organism>
<keyword evidence="5" id="KW-0052">Apoplast</keyword>
<dbReference type="InterPro" id="IPR000922">
    <property type="entry name" value="Lectin_gal-bd_dom"/>
</dbReference>
<dbReference type="InterPro" id="IPR008979">
    <property type="entry name" value="Galactose-bd-like_sf"/>
</dbReference>
<feature type="domain" description="SUEL-type lectin" evidence="12">
    <location>
        <begin position="640"/>
        <end position="720"/>
    </location>
</feature>
<dbReference type="GO" id="GO:0030246">
    <property type="term" value="F:carbohydrate binding"/>
    <property type="evidence" value="ECO:0007669"/>
    <property type="project" value="InterPro"/>
</dbReference>
<gene>
    <name evidence="13" type="ORF">ES288_D12G242600v1</name>
</gene>
<evidence type="ECO:0000256" key="6">
    <source>
        <dbReference type="ARBA" id="ARBA00022729"/>
    </source>
</evidence>
<dbReference type="SUPFAM" id="SSF52540">
    <property type="entry name" value="P-loop containing nucleoside triphosphate hydrolases"/>
    <property type="match status" value="1"/>
</dbReference>
<dbReference type="InterPro" id="IPR019801">
    <property type="entry name" value="Glyco_hydro_35_CS"/>
</dbReference>
<reference evidence="13 14" key="1">
    <citation type="submission" date="2019-06" db="EMBL/GenBank/DDBJ databases">
        <title>WGS assembly of Gossypium darwinii.</title>
        <authorList>
            <person name="Chen Z.J."/>
            <person name="Sreedasyam A."/>
            <person name="Ando A."/>
            <person name="Song Q."/>
            <person name="De L."/>
            <person name="Hulse-Kemp A."/>
            <person name="Ding M."/>
            <person name="Ye W."/>
            <person name="Kirkbride R."/>
            <person name="Jenkins J."/>
            <person name="Plott C."/>
            <person name="Lovell J."/>
            <person name="Lin Y.-M."/>
            <person name="Vaughn R."/>
            <person name="Liu B."/>
            <person name="Li W."/>
            <person name="Simpson S."/>
            <person name="Scheffler B."/>
            <person name="Saski C."/>
            <person name="Grover C."/>
            <person name="Hu G."/>
            <person name="Conover J."/>
            <person name="Carlson J."/>
            <person name="Shu S."/>
            <person name="Boston L."/>
            <person name="Williams M."/>
            <person name="Peterson D."/>
            <person name="Mcgee K."/>
            <person name="Jones D."/>
            <person name="Wendel J."/>
            <person name="Stelly D."/>
            <person name="Grimwood J."/>
            <person name="Schmutz J."/>
        </authorList>
    </citation>
    <scope>NUCLEOTIDE SEQUENCE [LARGE SCALE GENOMIC DNA]</scope>
    <source>
        <strain evidence="13">1808015.09</strain>
    </source>
</reference>
<dbReference type="InterPro" id="IPR002182">
    <property type="entry name" value="NB-ARC"/>
</dbReference>
<dbReference type="Gene3D" id="3.40.50.300">
    <property type="entry name" value="P-loop containing nucleotide triphosphate hydrolases"/>
    <property type="match status" value="1"/>
</dbReference>
<dbReference type="SUPFAM" id="SSF51445">
    <property type="entry name" value="(Trans)glycosidases"/>
    <property type="match status" value="1"/>
</dbReference>
<dbReference type="PRINTS" id="PR00742">
    <property type="entry name" value="GLHYDRLASE35"/>
</dbReference>
<comment type="subcellular location">
    <subcellularLocation>
        <location evidence="2">Secreted</location>
        <location evidence="2">Extracellular space</location>
        <location evidence="2">Apoplast</location>
    </subcellularLocation>
</comment>
<dbReference type="Proteomes" id="UP000323506">
    <property type="component" value="Chromosome D12"/>
</dbReference>
<dbReference type="GO" id="GO:0004565">
    <property type="term" value="F:beta-galactosidase activity"/>
    <property type="evidence" value="ECO:0007669"/>
    <property type="project" value="UniProtKB-EC"/>
</dbReference>
<dbReference type="GO" id="GO:0048046">
    <property type="term" value="C:apoplast"/>
    <property type="evidence" value="ECO:0007669"/>
    <property type="project" value="UniProtKB-SubCell"/>
</dbReference>
<dbReference type="GO" id="GO:0005975">
    <property type="term" value="P:carbohydrate metabolic process"/>
    <property type="evidence" value="ECO:0007669"/>
    <property type="project" value="InterPro"/>
</dbReference>
<feature type="region of interest" description="Disordered" evidence="11">
    <location>
        <begin position="738"/>
        <end position="798"/>
    </location>
</feature>
<dbReference type="EC" id="3.2.1.23" evidence="4 9"/>
<dbReference type="FunFam" id="2.60.120.260:FF:000142">
    <property type="entry name" value="Beta-galactosidase"/>
    <property type="match status" value="1"/>
</dbReference>
<dbReference type="Pfam" id="PF02140">
    <property type="entry name" value="SUEL_Lectin"/>
    <property type="match status" value="1"/>
</dbReference>
<dbReference type="InterPro" id="IPR001944">
    <property type="entry name" value="Glycoside_Hdrlase_35"/>
</dbReference>
<comment type="catalytic activity">
    <reaction evidence="1 9">
        <text>Hydrolysis of terminal non-reducing beta-D-galactose residues in beta-D-galactosides.</text>
        <dbReference type="EC" id="3.2.1.23"/>
    </reaction>
</comment>
<comment type="similarity">
    <text evidence="3 10">Belongs to the glycosyl hydrolase 35 family.</text>
</comment>
<accession>A0A5D2AED7</accession>
<proteinExistence type="inferred from homology"/>
<dbReference type="PROSITE" id="PS01182">
    <property type="entry name" value="GLYCOSYL_HYDROL_F35"/>
    <property type="match status" value="1"/>
</dbReference>
<evidence type="ECO:0000313" key="14">
    <source>
        <dbReference type="Proteomes" id="UP000323506"/>
    </source>
</evidence>
<evidence type="ECO:0000256" key="3">
    <source>
        <dbReference type="ARBA" id="ARBA00009809"/>
    </source>
</evidence>
<keyword evidence="6" id="KW-0732">Signal</keyword>
<sequence length="1054" mass="117449">MWPDLIQKAKDGGLDAVETYIFWNAHEPIRRQYNFEGNLDFVKFFKLVQEAGLHGILRLGPYVCAEWNYGGFPVWLNNIEGIELRTDNEIYKNEMRIFVTKIADMCKEAKLFASQGGPIILAQIENEYGNVMWAYKDKGVAYVNWCAEIAAAQNIGVPWIMCQQQSAPPPIISTCNGFYCHTFKPKNTLIPKMFTENWTGWFKKWGQKDPHRPAEDLAYSVARFFQAGGVLINYYMYHGGTNFGRTSGGPFITTSYDYDAPLDEFGNLNQPKWGHLKQLHAAIKVGERVLTNGTATTKVYGNGVELTTYTNSITGERFCFLSNNNQIEEATVVLEEGNIFVVPAWSVSILGGCNKEIFNTAKVSTQTSIMVKKQMDDETAKLSWMWTPETIKDTLLGQGIFTVRQLLEQKRVTSDVSDYLWCSQSGYAFQFKNPVSLMPGTNNLTLLSVTVGLQNYGQFFDKGPEGLNGGPVVLTDNKNVTIDLSSNTWKYKIGLNGEAERLHDPKSPHSRLQFSSEFLELFIGMPMTEFKAPPGTDPVVVDLQGMGKGHAWINGNSIGRFWPARITDSNGCGTECDYRGKYNERKCLSNCGNPSQRWYHVPRSFLNDDNNTLILFEEMGGNPSQASFQTVTVGSICANVSEGNTLELSCQGGQTISQIKFASFGDPQGKCGSFQKGSCDADLSISYLEKECVGRERCSIDVSDATFGSTECANFTKRLANMAALPENQGKTLYDKYQESLPSQEKSSKGKSFGFLRNKDKKQNGSATAGAAPPAGSNGDVTPNNPGEGSSSQNKNIKKTYKPAAAVRGFKKDEMSLEIMLLKGGFRDEPFKTIGVVGLPGVGKTALCRSILRNERVKSSYTQMFWISLWYEAEETEEEVEETEEVVEEIEDTLPGDIIKFKSDVPHLLRRLSDHQEKLAENKYLIVLDDVGETEEDSYYEDLNKCFSDEHLPKQKGGAVIVTCRSEEAAKKVVGDDNLHRLQPLNDPNSCWWIYNEAVKGKKTSEDATISNKVKEELMKRCGGLPGAARMMGEIKKDKNKANHTPSTHSTFLA</sequence>
<protein>
    <recommendedName>
        <fullName evidence="4 9">Beta-galactosidase</fullName>
        <ecNumber evidence="4 9">3.2.1.23</ecNumber>
    </recommendedName>
</protein>
<keyword evidence="8 9" id="KW-0326">Glycosidase</keyword>
<dbReference type="PANTHER" id="PTHR23421">
    <property type="entry name" value="BETA-GALACTOSIDASE RELATED"/>
    <property type="match status" value="1"/>
</dbReference>
<dbReference type="Pfam" id="PF01301">
    <property type="entry name" value="Glyco_hydro_35"/>
    <property type="match status" value="1"/>
</dbReference>
<dbReference type="GO" id="GO:0043531">
    <property type="term" value="F:ADP binding"/>
    <property type="evidence" value="ECO:0007669"/>
    <property type="project" value="InterPro"/>
</dbReference>
<dbReference type="InterPro" id="IPR027417">
    <property type="entry name" value="P-loop_NTPase"/>
</dbReference>
<feature type="compositionally biased region" description="Polar residues" evidence="11">
    <location>
        <begin position="780"/>
        <end position="795"/>
    </location>
</feature>
<evidence type="ECO:0000256" key="5">
    <source>
        <dbReference type="ARBA" id="ARBA00022523"/>
    </source>
</evidence>
<feature type="compositionally biased region" description="Low complexity" evidence="11">
    <location>
        <begin position="764"/>
        <end position="779"/>
    </location>
</feature>
<name>A0A5D2AED7_GOSDA</name>
<keyword evidence="14" id="KW-1185">Reference proteome</keyword>
<dbReference type="CDD" id="cd22842">
    <property type="entry name" value="Gal_Rha_Lectin_BGal"/>
    <property type="match status" value="1"/>
</dbReference>
<evidence type="ECO:0000256" key="11">
    <source>
        <dbReference type="SAM" id="MobiDB-lite"/>
    </source>
</evidence>
<dbReference type="SUPFAM" id="SSF49785">
    <property type="entry name" value="Galactose-binding domain-like"/>
    <property type="match status" value="1"/>
</dbReference>
<dbReference type="Pfam" id="PF00931">
    <property type="entry name" value="NB-ARC"/>
    <property type="match status" value="1"/>
</dbReference>
<keyword evidence="7 9" id="KW-0378">Hydrolase</keyword>
<dbReference type="InterPro" id="IPR041392">
    <property type="entry name" value="GHD"/>
</dbReference>
<dbReference type="InterPro" id="IPR017853">
    <property type="entry name" value="GH"/>
</dbReference>
<evidence type="ECO:0000256" key="7">
    <source>
        <dbReference type="ARBA" id="ARBA00022801"/>
    </source>
</evidence>
<evidence type="ECO:0000256" key="4">
    <source>
        <dbReference type="ARBA" id="ARBA00012756"/>
    </source>
</evidence>
<dbReference type="InterPro" id="IPR031330">
    <property type="entry name" value="Gly_Hdrlase_35_cat"/>
</dbReference>
<evidence type="ECO:0000259" key="12">
    <source>
        <dbReference type="PROSITE" id="PS50228"/>
    </source>
</evidence>
<evidence type="ECO:0000256" key="2">
    <source>
        <dbReference type="ARBA" id="ARBA00004271"/>
    </source>
</evidence>
<dbReference type="Gene3D" id="3.20.20.80">
    <property type="entry name" value="Glycosidases"/>
    <property type="match status" value="1"/>
</dbReference>
<dbReference type="InterPro" id="IPR048913">
    <property type="entry name" value="BetaGal_gal-bd"/>
</dbReference>
<dbReference type="AlphaFoldDB" id="A0A5D2AED7"/>
<dbReference type="Gene3D" id="2.60.120.740">
    <property type="match status" value="1"/>
</dbReference>
<dbReference type="Gene3D" id="2.60.120.260">
    <property type="entry name" value="Galactose-binding domain-like"/>
    <property type="match status" value="1"/>
</dbReference>
<evidence type="ECO:0000256" key="1">
    <source>
        <dbReference type="ARBA" id="ARBA00001412"/>
    </source>
</evidence>
<dbReference type="EMBL" id="CM017712">
    <property type="protein sequence ID" value="TYG42266.1"/>
    <property type="molecule type" value="Genomic_DNA"/>
</dbReference>
<dbReference type="PROSITE" id="PS50228">
    <property type="entry name" value="SUEL_LECTIN"/>
    <property type="match status" value="1"/>
</dbReference>
<evidence type="ECO:0000256" key="8">
    <source>
        <dbReference type="ARBA" id="ARBA00023295"/>
    </source>
</evidence>
<dbReference type="FunFam" id="3.20.20.80:FF:000006">
    <property type="entry name" value="Beta-galactosidase"/>
    <property type="match status" value="1"/>
</dbReference>